<dbReference type="GO" id="GO:0052621">
    <property type="term" value="F:diguanylate cyclase activity"/>
    <property type="evidence" value="ECO:0007669"/>
    <property type="project" value="UniProtKB-EC"/>
</dbReference>
<dbReference type="SUPFAM" id="SSF55073">
    <property type="entry name" value="Nucleotide cyclase"/>
    <property type="match status" value="1"/>
</dbReference>
<feature type="transmembrane region" description="Helical" evidence="4">
    <location>
        <begin position="253"/>
        <end position="272"/>
    </location>
</feature>
<dbReference type="AlphaFoldDB" id="A0A8J2U1L6"/>
<proteinExistence type="predicted"/>
<evidence type="ECO:0000256" key="3">
    <source>
        <dbReference type="ARBA" id="ARBA00034247"/>
    </source>
</evidence>
<dbReference type="SMART" id="SM00267">
    <property type="entry name" value="GGDEF"/>
    <property type="match status" value="1"/>
</dbReference>
<accession>A0A8J2U1L6</accession>
<evidence type="ECO:0000259" key="5">
    <source>
        <dbReference type="PROSITE" id="PS50887"/>
    </source>
</evidence>
<protein>
    <recommendedName>
        <fullName evidence="2">diguanylate cyclase</fullName>
        <ecNumber evidence="2">2.7.7.65</ecNumber>
    </recommendedName>
</protein>
<dbReference type="InterPro" id="IPR011622">
    <property type="entry name" value="7TMR_DISM_rcpt_extracell_dom2"/>
</dbReference>
<evidence type="ECO:0000256" key="1">
    <source>
        <dbReference type="ARBA" id="ARBA00001946"/>
    </source>
</evidence>
<keyword evidence="4" id="KW-1133">Transmembrane helix</keyword>
<feature type="transmembrane region" description="Helical" evidence="4">
    <location>
        <begin position="189"/>
        <end position="208"/>
    </location>
</feature>
<dbReference type="GO" id="GO:1902201">
    <property type="term" value="P:negative regulation of bacterial-type flagellum-dependent cell motility"/>
    <property type="evidence" value="ECO:0007669"/>
    <property type="project" value="TreeGrafter"/>
</dbReference>
<comment type="caution">
    <text evidence="6">The sequence shown here is derived from an EMBL/GenBank/DDBJ whole genome shotgun (WGS) entry which is preliminary data.</text>
</comment>
<dbReference type="EC" id="2.7.7.65" evidence="2"/>
<comment type="cofactor">
    <cofactor evidence="1">
        <name>Mg(2+)</name>
        <dbReference type="ChEBI" id="CHEBI:18420"/>
    </cofactor>
</comment>
<reference evidence="7" key="1">
    <citation type="journal article" date="2019" name="Int. J. Syst. Evol. Microbiol.">
        <title>The Global Catalogue of Microorganisms (GCM) 10K type strain sequencing project: providing services to taxonomists for standard genome sequencing and annotation.</title>
        <authorList>
            <consortium name="The Broad Institute Genomics Platform"/>
            <consortium name="The Broad Institute Genome Sequencing Center for Infectious Disease"/>
            <person name="Wu L."/>
            <person name="Ma J."/>
        </authorList>
    </citation>
    <scope>NUCLEOTIDE SEQUENCE [LARGE SCALE GENOMIC DNA]</scope>
    <source>
        <strain evidence="7">CGMCC 1.10130</strain>
    </source>
</reference>
<dbReference type="Proteomes" id="UP000619743">
    <property type="component" value="Unassembled WGS sequence"/>
</dbReference>
<dbReference type="InterPro" id="IPR050469">
    <property type="entry name" value="Diguanylate_Cyclase"/>
</dbReference>
<feature type="transmembrane region" description="Helical" evidence="4">
    <location>
        <begin position="284"/>
        <end position="301"/>
    </location>
</feature>
<feature type="domain" description="GGDEF" evidence="5">
    <location>
        <begin position="435"/>
        <end position="569"/>
    </location>
</feature>
<dbReference type="InterPro" id="IPR043128">
    <property type="entry name" value="Rev_trsase/Diguanyl_cyclase"/>
</dbReference>
<name>A0A8J2U1L6_9GAMM</name>
<gene>
    <name evidence="6" type="ORF">GCM10011369_00520</name>
</gene>
<dbReference type="EMBL" id="BMDX01000001">
    <property type="protein sequence ID" value="GGA63113.1"/>
    <property type="molecule type" value="Genomic_DNA"/>
</dbReference>
<dbReference type="Pfam" id="PF07695">
    <property type="entry name" value="7TMR-DISM_7TM"/>
    <property type="match status" value="1"/>
</dbReference>
<comment type="catalytic activity">
    <reaction evidence="3">
        <text>2 GTP = 3',3'-c-di-GMP + 2 diphosphate</text>
        <dbReference type="Rhea" id="RHEA:24898"/>
        <dbReference type="ChEBI" id="CHEBI:33019"/>
        <dbReference type="ChEBI" id="CHEBI:37565"/>
        <dbReference type="ChEBI" id="CHEBI:58805"/>
        <dbReference type="EC" id="2.7.7.65"/>
    </reaction>
</comment>
<evidence type="ECO:0000313" key="6">
    <source>
        <dbReference type="EMBL" id="GGA63113.1"/>
    </source>
</evidence>
<dbReference type="Gene3D" id="3.30.70.270">
    <property type="match status" value="1"/>
</dbReference>
<dbReference type="PANTHER" id="PTHR45138:SF9">
    <property type="entry name" value="DIGUANYLATE CYCLASE DGCM-RELATED"/>
    <property type="match status" value="1"/>
</dbReference>
<sequence length="585" mass="68065">MRSIRYWPLWLLLCCFVCVGEPIQLSQSVIKQGLTEHAEMLEDPTGTLTFHDILLPRHQQKFSSFRPADINRGITSNHYWLKFNIRNDSNSPMVWLLTPETSYVDDLDLYVEQRGSWTHQFRSDQQPFSMRDLSYRLLNFRVSIGAQEQQQVYLKISNRTLETVSIQAYVSEHGAFADYLIKENLLFGVYYGLFFGMAIFAFSLWLYSGIRTSPYYGYFFIYLSWTMLMWGSLNGFNFQFLWPNHPWLFNQSFHLIYLLVAIFAFQFSRHLLGTKTLIPKIDKLLLALITVYSIAFVLRLFGEYDLVLYVSFFSLLSMAINPIIGWLCYRKGNRYVIFYIAAWVPYSLSLIISLVSASSGGWSQFGMSTLHLTQVAVLFECIMLILAMLTKMRHSSHQLQAEAELSMVDPLTRLKNRRFIEQCTEELKHAKEQEVELWVLLIDLDFFKRVNDEYGHAVGDQILVELAQILKNECRSVDVAARWGGEEFIIISTVVNHQMARIVAERIRRVFASSGTQLGGKVIPHTLSIGLAQWHIDQNQKFEECLKQADQALYQAKQNGRDQVVSYRESDLYTERLRQQRAPKQ</sequence>
<feature type="transmembrane region" description="Helical" evidence="4">
    <location>
        <begin position="307"/>
        <end position="329"/>
    </location>
</feature>
<feature type="transmembrane region" description="Helical" evidence="4">
    <location>
        <begin position="336"/>
        <end position="357"/>
    </location>
</feature>
<evidence type="ECO:0000256" key="2">
    <source>
        <dbReference type="ARBA" id="ARBA00012528"/>
    </source>
</evidence>
<dbReference type="RefSeq" id="WP_087504061.1">
    <property type="nucleotide sequence ID" value="NZ_BMDX01000001.1"/>
</dbReference>
<dbReference type="Pfam" id="PF00990">
    <property type="entry name" value="GGDEF"/>
    <property type="match status" value="1"/>
</dbReference>
<dbReference type="InterPro" id="IPR000160">
    <property type="entry name" value="GGDEF_dom"/>
</dbReference>
<feature type="transmembrane region" description="Helical" evidence="4">
    <location>
        <begin position="369"/>
        <end position="389"/>
    </location>
</feature>
<keyword evidence="7" id="KW-1185">Reference proteome</keyword>
<dbReference type="PANTHER" id="PTHR45138">
    <property type="entry name" value="REGULATORY COMPONENTS OF SENSORY TRANSDUCTION SYSTEM"/>
    <property type="match status" value="1"/>
</dbReference>
<evidence type="ECO:0000313" key="7">
    <source>
        <dbReference type="Proteomes" id="UP000619743"/>
    </source>
</evidence>
<keyword evidence="4" id="KW-0472">Membrane</keyword>
<evidence type="ECO:0000256" key="4">
    <source>
        <dbReference type="SAM" id="Phobius"/>
    </source>
</evidence>
<dbReference type="Pfam" id="PF07696">
    <property type="entry name" value="7TMR-DISMED2"/>
    <property type="match status" value="1"/>
</dbReference>
<feature type="transmembrane region" description="Helical" evidence="4">
    <location>
        <begin position="215"/>
        <end position="233"/>
    </location>
</feature>
<dbReference type="NCBIfam" id="TIGR00254">
    <property type="entry name" value="GGDEF"/>
    <property type="match status" value="1"/>
</dbReference>
<keyword evidence="4" id="KW-0812">Transmembrane</keyword>
<dbReference type="FunFam" id="3.30.70.270:FF:000001">
    <property type="entry name" value="Diguanylate cyclase domain protein"/>
    <property type="match status" value="1"/>
</dbReference>
<dbReference type="InterPro" id="IPR029787">
    <property type="entry name" value="Nucleotide_cyclase"/>
</dbReference>
<dbReference type="GO" id="GO:0043709">
    <property type="term" value="P:cell adhesion involved in single-species biofilm formation"/>
    <property type="evidence" value="ECO:0007669"/>
    <property type="project" value="TreeGrafter"/>
</dbReference>
<dbReference type="InterPro" id="IPR011623">
    <property type="entry name" value="7TMR_DISM_rcpt_extracell_dom1"/>
</dbReference>
<dbReference type="GO" id="GO:0005886">
    <property type="term" value="C:plasma membrane"/>
    <property type="evidence" value="ECO:0007669"/>
    <property type="project" value="TreeGrafter"/>
</dbReference>
<dbReference type="PROSITE" id="PS50887">
    <property type="entry name" value="GGDEF"/>
    <property type="match status" value="1"/>
</dbReference>
<dbReference type="CDD" id="cd01949">
    <property type="entry name" value="GGDEF"/>
    <property type="match status" value="1"/>
</dbReference>
<dbReference type="Gene3D" id="2.60.40.2380">
    <property type="match status" value="1"/>
</dbReference>
<dbReference type="OrthoDB" id="9812260at2"/>
<organism evidence="6 7">
    <name type="scientific">Neiella marina</name>
    <dbReference type="NCBI Taxonomy" id="508461"/>
    <lineage>
        <taxon>Bacteria</taxon>
        <taxon>Pseudomonadati</taxon>
        <taxon>Pseudomonadota</taxon>
        <taxon>Gammaproteobacteria</taxon>
        <taxon>Alteromonadales</taxon>
        <taxon>Echinimonadaceae</taxon>
        <taxon>Neiella</taxon>
    </lineage>
</organism>